<gene>
    <name evidence="2" type="ORF">g.91931</name>
</gene>
<dbReference type="EMBL" id="GGMR01007078">
    <property type="protein sequence ID" value="MBY19697.1"/>
    <property type="molecule type" value="Transcribed_RNA"/>
</dbReference>
<dbReference type="AlphaFoldDB" id="A0A2S2NRE0"/>
<evidence type="ECO:0000313" key="2">
    <source>
        <dbReference type="EMBL" id="MBY19697.1"/>
    </source>
</evidence>
<organism evidence="2">
    <name type="scientific">Schizaphis graminum</name>
    <name type="common">Green bug aphid</name>
    <dbReference type="NCBI Taxonomy" id="13262"/>
    <lineage>
        <taxon>Eukaryota</taxon>
        <taxon>Metazoa</taxon>
        <taxon>Ecdysozoa</taxon>
        <taxon>Arthropoda</taxon>
        <taxon>Hexapoda</taxon>
        <taxon>Insecta</taxon>
        <taxon>Pterygota</taxon>
        <taxon>Neoptera</taxon>
        <taxon>Paraneoptera</taxon>
        <taxon>Hemiptera</taxon>
        <taxon>Sternorrhyncha</taxon>
        <taxon>Aphidomorpha</taxon>
        <taxon>Aphidoidea</taxon>
        <taxon>Aphididae</taxon>
        <taxon>Aphidini</taxon>
        <taxon>Schizaphis</taxon>
    </lineage>
</organism>
<reference evidence="2" key="1">
    <citation type="submission" date="2018-04" db="EMBL/GenBank/DDBJ databases">
        <title>Transcriptome of Schizaphis graminum biotype I.</title>
        <authorList>
            <person name="Scully E.D."/>
            <person name="Geib S.M."/>
            <person name="Palmer N.A."/>
            <person name="Koch K."/>
            <person name="Bradshaw J."/>
            <person name="Heng-Moss T."/>
            <person name="Sarath G."/>
        </authorList>
    </citation>
    <scope>NUCLEOTIDE SEQUENCE</scope>
</reference>
<feature type="transmembrane region" description="Helical" evidence="1">
    <location>
        <begin position="50"/>
        <end position="74"/>
    </location>
</feature>
<keyword evidence="1" id="KW-0812">Transmembrane</keyword>
<evidence type="ECO:0000256" key="1">
    <source>
        <dbReference type="SAM" id="Phobius"/>
    </source>
</evidence>
<name>A0A2S2NRE0_SCHGA</name>
<protein>
    <submittedName>
        <fullName evidence="2">Uncharacterized protein</fullName>
    </submittedName>
</protein>
<keyword evidence="1" id="KW-1133">Transmembrane helix</keyword>
<keyword evidence="1" id="KW-0472">Membrane</keyword>
<proteinExistence type="predicted"/>
<accession>A0A2S2NRE0</accession>
<sequence length="161" mass="18575">MFVLFLKENSIIIGIIIMFILWLVLFKRISGFFEKCISMYSSHKFKLPEINVLFHSLTSGVFCFISVPICFSTFKPSSSSNVSLMYWLLDSFRHMMDRCAITESVDPSRNFKFIILYSCLLHSVYTSFTNNLDERPLLSTLKKGAVLCFFASTYCFGLKSN</sequence>
<feature type="transmembrane region" description="Helical" evidence="1">
    <location>
        <begin position="12"/>
        <end position="29"/>
    </location>
</feature>